<evidence type="ECO:0000313" key="3">
    <source>
        <dbReference type="Proteomes" id="UP000011599"/>
    </source>
</evidence>
<organism evidence="2 3">
    <name type="scientific">Natronorubrum tibetense GA33</name>
    <dbReference type="NCBI Taxonomy" id="1114856"/>
    <lineage>
        <taxon>Archaea</taxon>
        <taxon>Methanobacteriati</taxon>
        <taxon>Methanobacteriota</taxon>
        <taxon>Stenosarchaea group</taxon>
        <taxon>Halobacteria</taxon>
        <taxon>Halobacteriales</taxon>
        <taxon>Natrialbaceae</taxon>
        <taxon>Natronorubrum</taxon>
    </lineage>
</organism>
<proteinExistence type="predicted"/>
<accession>L9VM34</accession>
<gene>
    <name evidence="2" type="ORF">C496_18283</name>
</gene>
<evidence type="ECO:0000313" key="2">
    <source>
        <dbReference type="EMBL" id="ELY38214.1"/>
    </source>
</evidence>
<keyword evidence="3" id="KW-1185">Reference proteome</keyword>
<dbReference type="EMBL" id="AOHW01000043">
    <property type="protein sequence ID" value="ELY38214.1"/>
    <property type="molecule type" value="Genomic_DNA"/>
</dbReference>
<dbReference type="AlphaFoldDB" id="L9VM34"/>
<feature type="region of interest" description="Disordered" evidence="1">
    <location>
        <begin position="1"/>
        <end position="80"/>
    </location>
</feature>
<evidence type="ECO:0000256" key="1">
    <source>
        <dbReference type="SAM" id="MobiDB-lite"/>
    </source>
</evidence>
<protein>
    <submittedName>
        <fullName evidence="2">Uncharacterized protein</fullName>
    </submittedName>
</protein>
<feature type="compositionally biased region" description="Basic residues" evidence="1">
    <location>
        <begin position="1"/>
        <end position="19"/>
    </location>
</feature>
<feature type="compositionally biased region" description="Polar residues" evidence="1">
    <location>
        <begin position="46"/>
        <end position="55"/>
    </location>
</feature>
<comment type="caution">
    <text evidence="2">The sequence shown here is derived from an EMBL/GenBank/DDBJ whole genome shotgun (WGS) entry which is preliminary data.</text>
</comment>
<feature type="compositionally biased region" description="Basic residues" evidence="1">
    <location>
        <begin position="71"/>
        <end position="80"/>
    </location>
</feature>
<sequence>MDFHRRHARGVTGRLRYRVGSRPDDTRRPSTAIRTDSQAVLGDGVDSSSTVNSSAERGENRNVLQREQVRRTKQRRSKDV</sequence>
<reference evidence="2 3" key="1">
    <citation type="journal article" date="2014" name="PLoS Genet.">
        <title>Phylogenetically driven sequencing of extremely halophilic archaea reveals strategies for static and dynamic osmo-response.</title>
        <authorList>
            <person name="Becker E.A."/>
            <person name="Seitzer P.M."/>
            <person name="Tritt A."/>
            <person name="Larsen D."/>
            <person name="Krusor M."/>
            <person name="Yao A.I."/>
            <person name="Wu D."/>
            <person name="Madern D."/>
            <person name="Eisen J.A."/>
            <person name="Darling A.E."/>
            <person name="Facciotti M.T."/>
        </authorList>
    </citation>
    <scope>NUCLEOTIDE SEQUENCE [LARGE SCALE GENOMIC DNA]</scope>
    <source>
        <strain evidence="2 3">GA33</strain>
    </source>
</reference>
<name>L9VM34_9EURY</name>
<dbReference type="Proteomes" id="UP000011599">
    <property type="component" value="Unassembled WGS sequence"/>
</dbReference>